<reference evidence="6 7" key="1">
    <citation type="submission" date="2017-12" db="EMBL/GenBank/DDBJ databases">
        <title>Phylogenetic diversity of female urinary microbiome.</title>
        <authorList>
            <person name="Thomas-White K."/>
            <person name="Wolfe A.J."/>
        </authorList>
    </citation>
    <scope>NUCLEOTIDE SEQUENCE [LARGE SCALE GENOMIC DNA]</scope>
    <source>
        <strain evidence="6 7">UMB0833</strain>
    </source>
</reference>
<dbReference type="PANTHER" id="PTHR30580:SF0">
    <property type="entry name" value="PRIMOSOMAL PROTEIN N"/>
    <property type="match status" value="1"/>
</dbReference>
<dbReference type="InterPro" id="IPR027417">
    <property type="entry name" value="P-loop_NTPase"/>
</dbReference>
<name>A0ABX4SK24_9BIFI</name>
<protein>
    <submittedName>
        <fullName evidence="6">Primosome assembly protein PriA</fullName>
    </submittedName>
</protein>
<dbReference type="RefSeq" id="WP_101889317.1">
    <property type="nucleotide sequence ID" value="NZ_PKJE01000001.1"/>
</dbReference>
<evidence type="ECO:0000256" key="3">
    <source>
        <dbReference type="ARBA" id="ARBA00023125"/>
    </source>
</evidence>
<dbReference type="InterPro" id="IPR041222">
    <property type="entry name" value="PriA_3primeBD"/>
</dbReference>
<dbReference type="Gene3D" id="3.40.50.300">
    <property type="entry name" value="P-loop containing nucleotide triphosphate hydrolases"/>
    <property type="match status" value="1"/>
</dbReference>
<keyword evidence="1" id="KW-0547">Nucleotide-binding</keyword>
<dbReference type="InterPro" id="IPR042115">
    <property type="entry name" value="PriA_3primeBD_sf"/>
</dbReference>
<sequence length="834" mass="91903">MLEQSSLQPSLEGLAKKSHRRKKGGSTPIQASNCAIAHVVLDVQAPHLGKTFDYIVSQSQDEDAKPGVMVRVKFGARRVNGIIWSRSDSSETPKSSLKFIEKIISSEKVASKSFMQDISSIAEAYGGTRANIIRLALPKRIAGVDKENFLDDIHMSKRQKWTIDFRKSLKSKDDWQQNQYSESENLIKTTDARMFASYKNADLLKQALENVQKPYYLHSKDDFTLSTTNNYKAFLVDALPGAFRWAQDLAWIIANAISAGRQVAVVLPTIREVSDVMRSLMVYGLKPYKKSQNSSGALSGDVARLCAYDSPADRYRAWRAIEKGIVPCVLGTRSAMYAPVESQALFVIVEDSAYQYADGMMPYAQARGVMRLRAKNHNGVFVSMSFARSVISQSEVENKKLAPLVSGHLVEVTPFKSVVQNASPWVRLLNSNNLTKINDPSVGSRIPYTALTSIRQTLDAKMPVLLATCQDSAIQKAACKKCHCIARCKRCTGPLDLPLDGSAPKCAWCGSIAIGWKCSNCSSNSGAIEAVHIGVNFTAKEVFKFFKDVPIIVSSAKQKSGVVEWVEQKPMIVISALGSQPRVLSNSKDSCGEYGLVAILDAWTSLYSTGLDARIDTLNAWMKAASMCAPKSRDGSVLILGETYDVLAKSLEEWDSSILSKQELKEREDALLPPSVCVARIWGFRQAVVDTLNAIGAMCDYACEDISEDISEDIAKVASKNGNLDSSSNLPMLKVETKNNNSVVSGDSSEDSGDSSESEYLPPLLGIVPMKPPSTLREQNSQRFEELNDRVKAVVRVPLEYRDELVNRLKKECAKHFAMRKSGELKFSVDPKDL</sequence>
<evidence type="ECO:0000256" key="1">
    <source>
        <dbReference type="ARBA" id="ARBA00022741"/>
    </source>
</evidence>
<dbReference type="PANTHER" id="PTHR30580">
    <property type="entry name" value="PRIMOSOMAL PROTEIN N"/>
    <property type="match status" value="1"/>
</dbReference>
<dbReference type="Proteomes" id="UP000234904">
    <property type="component" value="Unassembled WGS sequence"/>
</dbReference>
<gene>
    <name evidence="6" type="ORF">CYJ70_00890</name>
</gene>
<evidence type="ECO:0000313" key="6">
    <source>
        <dbReference type="EMBL" id="PKZ54945.1"/>
    </source>
</evidence>
<evidence type="ECO:0000256" key="4">
    <source>
        <dbReference type="SAM" id="MobiDB-lite"/>
    </source>
</evidence>
<comment type="caution">
    <text evidence="6">The sequence shown here is derived from an EMBL/GenBank/DDBJ whole genome shotgun (WGS) entry which is preliminary data.</text>
</comment>
<dbReference type="EMBL" id="PKJE01000001">
    <property type="protein sequence ID" value="PKZ54945.1"/>
    <property type="molecule type" value="Genomic_DNA"/>
</dbReference>
<dbReference type="Pfam" id="PF17764">
    <property type="entry name" value="PriA_3primeBD"/>
    <property type="match status" value="1"/>
</dbReference>
<feature type="domain" description="Primosomal protein N' 3' DNA-binding" evidence="5">
    <location>
        <begin position="39"/>
        <end position="138"/>
    </location>
</feature>
<keyword evidence="7" id="KW-1185">Reference proteome</keyword>
<accession>A0ABX4SK24</accession>
<organism evidence="6 7">
    <name type="scientific">Gardnerella pickettii</name>
    <dbReference type="NCBI Taxonomy" id="2914924"/>
    <lineage>
        <taxon>Bacteria</taxon>
        <taxon>Bacillati</taxon>
        <taxon>Actinomycetota</taxon>
        <taxon>Actinomycetes</taxon>
        <taxon>Bifidobacteriales</taxon>
        <taxon>Bifidobacteriaceae</taxon>
        <taxon>Gardnerella</taxon>
    </lineage>
</organism>
<feature type="region of interest" description="Disordered" evidence="4">
    <location>
        <begin position="1"/>
        <end position="28"/>
    </location>
</feature>
<evidence type="ECO:0000256" key="2">
    <source>
        <dbReference type="ARBA" id="ARBA00022840"/>
    </source>
</evidence>
<proteinExistence type="predicted"/>
<feature type="region of interest" description="Disordered" evidence="4">
    <location>
        <begin position="728"/>
        <end position="763"/>
    </location>
</feature>
<evidence type="ECO:0000313" key="7">
    <source>
        <dbReference type="Proteomes" id="UP000234904"/>
    </source>
</evidence>
<dbReference type="Gene3D" id="3.40.1440.60">
    <property type="entry name" value="PriA, 3(prime) DNA-binding domain"/>
    <property type="match status" value="1"/>
</dbReference>
<keyword evidence="2" id="KW-0067">ATP-binding</keyword>
<keyword evidence="3" id="KW-0238">DNA-binding</keyword>
<feature type="compositionally biased region" description="Acidic residues" evidence="4">
    <location>
        <begin position="748"/>
        <end position="757"/>
    </location>
</feature>
<evidence type="ECO:0000259" key="5">
    <source>
        <dbReference type="Pfam" id="PF17764"/>
    </source>
</evidence>